<dbReference type="OrthoDB" id="10250354at2759"/>
<dbReference type="CDD" id="cd06257">
    <property type="entry name" value="DnaJ"/>
    <property type="match status" value="1"/>
</dbReference>
<reference evidence="3 8" key="1">
    <citation type="submission" date="2016-02" db="EMBL/GenBank/DDBJ databases">
        <authorList>
            <consortium name="Pathogen Informatics"/>
        </authorList>
    </citation>
    <scope>NUCLEOTIDE SEQUENCE [LARGE SCALE GENOMIC DNA]</scope>
    <source>
        <strain evidence="3 8">K173</strain>
        <strain evidence="4 12">NK65 ny</strain>
        <strain evidence="7 11">NK65e</strain>
        <strain evidence="5 9">SP11 Antwerpcl1</strain>
        <strain evidence="6 10">SP11 RLL</strain>
    </source>
</reference>
<sequence>MDTSFIPKELVGKDIYKILGLNINCSNKPDIKNIIRKRYLKCALLLHPDKNKQNKKSKDHEKEENSSEEFSTLKCAYEFLINETLRTKYNSYIQKQKTTEAHKKKNSINNISLNRYLDKKKFVAFQNEKLIYKQKLEKREKDKKNNSSFPFEEKDINEQKENDLNNIKKKNENFIKKHNKNKPSTKNGNKNDNGENIIEIYLNDYSNNIDILKLYIKNNFFLTFFINFNFRKYNLNLNEEQKHIERKVGYIIFTDRSETIKAFLYYKKNIDKIDTNVKLRLLIPCNENKETHDKKEKEQNKQNVDNMMNEMMNELDKVFSF</sequence>
<dbReference type="EMBL" id="LT160030">
    <property type="protein sequence ID" value="CXI52987.1"/>
    <property type="molecule type" value="Genomic_DNA"/>
</dbReference>
<dbReference type="SUPFAM" id="SSF46565">
    <property type="entry name" value="Chaperone J-domain"/>
    <property type="match status" value="1"/>
</dbReference>
<feature type="domain" description="J" evidence="2">
    <location>
        <begin position="14"/>
        <end position="93"/>
    </location>
</feature>
<dbReference type="Proteomes" id="UP000220214">
    <property type="component" value="Chromosome 10"/>
</dbReference>
<evidence type="ECO:0000313" key="8">
    <source>
        <dbReference type="Proteomes" id="UP000069549"/>
    </source>
</evidence>
<evidence type="ECO:0000313" key="10">
    <source>
        <dbReference type="Proteomes" id="UP000219974"/>
    </source>
</evidence>
<dbReference type="EMBL" id="LT608146">
    <property type="protein sequence ID" value="SCL94721.1"/>
    <property type="molecule type" value="Genomic_DNA"/>
</dbReference>
<dbReference type="Proteomes" id="UP000219860">
    <property type="component" value="Chromosome 10"/>
</dbReference>
<dbReference type="EMBL" id="LT614636">
    <property type="protein sequence ID" value="SCN26204.1"/>
    <property type="molecule type" value="Genomic_DNA"/>
</dbReference>
<proteinExistence type="predicted"/>
<organism evidence="3 8">
    <name type="scientific">Plasmodium berghei</name>
    <dbReference type="NCBI Taxonomy" id="5821"/>
    <lineage>
        <taxon>Eukaryota</taxon>
        <taxon>Sar</taxon>
        <taxon>Alveolata</taxon>
        <taxon>Apicomplexa</taxon>
        <taxon>Aconoidasida</taxon>
        <taxon>Haemosporida</taxon>
        <taxon>Plasmodiidae</taxon>
        <taxon>Plasmodium</taxon>
        <taxon>Plasmodium (Vinckeia)</taxon>
    </lineage>
</organism>
<dbReference type="AlphaFoldDB" id="A0A0Y9X753"/>
<accession>A0A0Y9X753</accession>
<dbReference type="EMBL" id="LT608274">
    <property type="protein sequence ID" value="SCM17882.1"/>
    <property type="molecule type" value="Genomic_DNA"/>
</dbReference>
<evidence type="ECO:0000313" key="4">
    <source>
        <dbReference type="EMBL" id="SCL94721.1"/>
    </source>
</evidence>
<evidence type="ECO:0000313" key="11">
    <source>
        <dbReference type="Proteomes" id="UP000220214"/>
    </source>
</evidence>
<dbReference type="EMBL" id="LT608258">
    <property type="protein sequence ID" value="SCM16087.1"/>
    <property type="molecule type" value="Genomic_DNA"/>
</dbReference>
<evidence type="ECO:0000313" key="3">
    <source>
        <dbReference type="EMBL" id="CXI52987.1"/>
    </source>
</evidence>
<dbReference type="SMART" id="SM00271">
    <property type="entry name" value="DnaJ"/>
    <property type="match status" value="1"/>
</dbReference>
<gene>
    <name evidence="3" type="ORF">PBK173_000245800</name>
    <name evidence="7" type="ORF">PBNK65E_000238700</name>
    <name evidence="4" type="ORF">PBNK65NY_000237900</name>
    <name evidence="5" type="ORF">PBSP11A_000237700</name>
    <name evidence="6" type="ORF">PBSP11RLL_000237700</name>
</gene>
<name>A0A0Y9X753_PLABE</name>
<dbReference type="InterPro" id="IPR001623">
    <property type="entry name" value="DnaJ_domain"/>
</dbReference>
<dbReference type="InterPro" id="IPR036869">
    <property type="entry name" value="J_dom_sf"/>
</dbReference>
<evidence type="ECO:0000313" key="6">
    <source>
        <dbReference type="EMBL" id="SCM17882.1"/>
    </source>
</evidence>
<dbReference type="PROSITE" id="PS50076">
    <property type="entry name" value="DNAJ_2"/>
    <property type="match status" value="1"/>
</dbReference>
<evidence type="ECO:0000259" key="2">
    <source>
        <dbReference type="PROSITE" id="PS50076"/>
    </source>
</evidence>
<evidence type="ECO:0000313" key="5">
    <source>
        <dbReference type="EMBL" id="SCM16087.1"/>
    </source>
</evidence>
<evidence type="ECO:0000256" key="1">
    <source>
        <dbReference type="SAM" id="MobiDB-lite"/>
    </source>
</evidence>
<dbReference type="OMA" id="CAYEFLI"/>
<dbReference type="Proteomes" id="UP000516480">
    <property type="component" value="Chromosome 10"/>
</dbReference>
<protein>
    <submittedName>
        <fullName evidence="3">DnaJ protein, putative</fullName>
    </submittedName>
</protein>
<dbReference type="PROSITE" id="PS00636">
    <property type="entry name" value="DNAJ_1"/>
    <property type="match status" value="1"/>
</dbReference>
<feature type="region of interest" description="Disordered" evidence="1">
    <location>
        <begin position="160"/>
        <end position="193"/>
    </location>
</feature>
<dbReference type="InterPro" id="IPR018253">
    <property type="entry name" value="DnaJ_domain_CS"/>
</dbReference>
<dbReference type="VEuPathDB" id="PlasmoDB:PBANKA_1021100"/>
<dbReference type="Proteomes" id="UP000069549">
    <property type="component" value="Chromosome 10"/>
</dbReference>
<dbReference type="Gene3D" id="1.10.287.110">
    <property type="entry name" value="DnaJ domain"/>
    <property type="match status" value="1"/>
</dbReference>
<dbReference type="Proteomes" id="UP000219974">
    <property type="component" value="Chromosome 10"/>
</dbReference>
<evidence type="ECO:0000313" key="12">
    <source>
        <dbReference type="Proteomes" id="UP000516480"/>
    </source>
</evidence>
<evidence type="ECO:0000313" key="9">
    <source>
        <dbReference type="Proteomes" id="UP000219860"/>
    </source>
</evidence>
<dbReference type="Pfam" id="PF00226">
    <property type="entry name" value="DnaJ"/>
    <property type="match status" value="1"/>
</dbReference>
<evidence type="ECO:0000313" key="7">
    <source>
        <dbReference type="EMBL" id="SCN26204.1"/>
    </source>
</evidence>